<gene>
    <name evidence="8" type="ORF">CAAN4_D13586</name>
</gene>
<dbReference type="InterPro" id="IPR001932">
    <property type="entry name" value="PPM-type_phosphatase-like_dom"/>
</dbReference>
<comment type="similarity">
    <text evidence="1 5">Belongs to the PP2C family.</text>
</comment>
<dbReference type="PANTHER" id="PTHR13832">
    <property type="entry name" value="PROTEIN PHOSPHATASE 2C"/>
    <property type="match status" value="1"/>
</dbReference>
<dbReference type="Proteomes" id="UP001497600">
    <property type="component" value="Chromosome D"/>
</dbReference>
<reference evidence="8 9" key="1">
    <citation type="submission" date="2024-01" db="EMBL/GenBank/DDBJ databases">
        <authorList>
            <consortium name="Genoscope - CEA"/>
            <person name="William W."/>
        </authorList>
    </citation>
    <scope>NUCLEOTIDE SEQUENCE [LARGE SCALE GENOMIC DNA]</scope>
    <source>
        <strain evidence="8 9">29B2s-10</strain>
    </source>
</reference>
<dbReference type="SUPFAM" id="SSF81606">
    <property type="entry name" value="PP2C-like"/>
    <property type="match status" value="1"/>
</dbReference>
<evidence type="ECO:0000313" key="8">
    <source>
        <dbReference type="EMBL" id="CAK7905326.1"/>
    </source>
</evidence>
<keyword evidence="3 5" id="KW-0378">Hydrolase</keyword>
<proteinExistence type="inferred from homology"/>
<feature type="domain" description="PPM-type phosphatase" evidence="7">
    <location>
        <begin position="104"/>
        <end position="392"/>
    </location>
</feature>
<dbReference type="CDD" id="cd00143">
    <property type="entry name" value="PP2Cc"/>
    <property type="match status" value="1"/>
</dbReference>
<evidence type="ECO:0000313" key="9">
    <source>
        <dbReference type="Proteomes" id="UP001497600"/>
    </source>
</evidence>
<dbReference type="EMBL" id="OZ004256">
    <property type="protein sequence ID" value="CAK7905326.1"/>
    <property type="molecule type" value="Genomic_DNA"/>
</dbReference>
<dbReference type="InterPro" id="IPR000222">
    <property type="entry name" value="PP2C_BS"/>
</dbReference>
<dbReference type="PROSITE" id="PS01032">
    <property type="entry name" value="PPM_1"/>
    <property type="match status" value="1"/>
</dbReference>
<accession>A0ABP0EEC9</accession>
<keyword evidence="4 5" id="KW-0904">Protein phosphatase</keyword>
<evidence type="ECO:0000256" key="3">
    <source>
        <dbReference type="ARBA" id="ARBA00022801"/>
    </source>
</evidence>
<organism evidence="8 9">
    <name type="scientific">[Candida] anglica</name>
    <dbReference type="NCBI Taxonomy" id="148631"/>
    <lineage>
        <taxon>Eukaryota</taxon>
        <taxon>Fungi</taxon>
        <taxon>Dikarya</taxon>
        <taxon>Ascomycota</taxon>
        <taxon>Saccharomycotina</taxon>
        <taxon>Pichiomycetes</taxon>
        <taxon>Debaryomycetaceae</taxon>
        <taxon>Kurtzmaniella</taxon>
    </lineage>
</organism>
<sequence>MSSVDKVKHVMGSKEPIEKQQGQTLENVQPSPNRFVDVENNDSSSNQDEKNLRPAGDSSVNTSKVAVETTAPIIESTPATKTTGEAPVTTETTTSNPFEGLSFQVGVAENKNVNYRATMEDVHTYVANFAERLDWGYFAIFDGHAGKQTARWCGNNLHSLLEQEIVSEPSEGEVDLRESMCKAFVKADELISKEPTGNSGCTAAVAVLRWEELSSTDLKSSSAESSKNLPLDNETSKSFDFVPSNHRRMLYTSNVGDSRIILCRKGQPYRLSYDHKASDRHEIARIRDAGGLIMKNRVNGVLAVTRSLGDSYMKELVIGKPYTTATEIVVDDEFMILACDGLWDVVSDLHAVQFVSKALNDGLTVSQAAKKLCQLAMDNSTTDNVTIMVVKFDQSVFALGHAVQKLGLSS</sequence>
<dbReference type="PANTHER" id="PTHR13832:SF837">
    <property type="entry name" value="PROTEIN PHOSPHATASE 2C-LIKE DOMAIN-CONTAINING PROTEIN 1"/>
    <property type="match status" value="1"/>
</dbReference>
<dbReference type="InterPro" id="IPR015655">
    <property type="entry name" value="PP2C"/>
</dbReference>
<dbReference type="InterPro" id="IPR036457">
    <property type="entry name" value="PPM-type-like_dom_sf"/>
</dbReference>
<keyword evidence="9" id="KW-1185">Reference proteome</keyword>
<feature type="region of interest" description="Disordered" evidence="6">
    <location>
        <begin position="1"/>
        <end position="97"/>
    </location>
</feature>
<evidence type="ECO:0000256" key="4">
    <source>
        <dbReference type="ARBA" id="ARBA00022912"/>
    </source>
</evidence>
<name>A0ABP0EEC9_9ASCO</name>
<feature type="compositionally biased region" description="Low complexity" evidence="6">
    <location>
        <begin position="80"/>
        <end position="94"/>
    </location>
</feature>
<evidence type="ECO:0000256" key="1">
    <source>
        <dbReference type="ARBA" id="ARBA00006702"/>
    </source>
</evidence>
<evidence type="ECO:0000256" key="5">
    <source>
        <dbReference type="RuleBase" id="RU003465"/>
    </source>
</evidence>
<dbReference type="PROSITE" id="PS51746">
    <property type="entry name" value="PPM_2"/>
    <property type="match status" value="1"/>
</dbReference>
<feature type="compositionally biased region" description="Polar residues" evidence="6">
    <location>
        <begin position="20"/>
        <end position="32"/>
    </location>
</feature>
<evidence type="ECO:0000256" key="2">
    <source>
        <dbReference type="ARBA" id="ARBA00022723"/>
    </source>
</evidence>
<evidence type="ECO:0000259" key="7">
    <source>
        <dbReference type="PROSITE" id="PS51746"/>
    </source>
</evidence>
<evidence type="ECO:0000256" key="6">
    <source>
        <dbReference type="SAM" id="MobiDB-lite"/>
    </source>
</evidence>
<dbReference type="Gene3D" id="3.60.40.10">
    <property type="entry name" value="PPM-type phosphatase domain"/>
    <property type="match status" value="1"/>
</dbReference>
<dbReference type="Pfam" id="PF00481">
    <property type="entry name" value="PP2C"/>
    <property type="match status" value="1"/>
</dbReference>
<keyword evidence="2" id="KW-0479">Metal-binding</keyword>
<protein>
    <recommendedName>
        <fullName evidence="7">PPM-type phosphatase domain-containing protein</fullName>
    </recommendedName>
</protein>
<dbReference type="SMART" id="SM00332">
    <property type="entry name" value="PP2Cc"/>
    <property type="match status" value="1"/>
</dbReference>